<evidence type="ECO:0000313" key="2">
    <source>
        <dbReference type="EMBL" id="GIQ92644.1"/>
    </source>
</evidence>
<feature type="compositionally biased region" description="Low complexity" evidence="1">
    <location>
        <begin position="15"/>
        <end position="37"/>
    </location>
</feature>
<evidence type="ECO:0000313" key="3">
    <source>
        <dbReference type="Proteomes" id="UP000265618"/>
    </source>
</evidence>
<dbReference type="Proteomes" id="UP000265618">
    <property type="component" value="Unassembled WGS sequence"/>
</dbReference>
<accession>A0A9K3DEQ4</accession>
<organism evidence="2 3">
    <name type="scientific">Kipferlia bialata</name>
    <dbReference type="NCBI Taxonomy" id="797122"/>
    <lineage>
        <taxon>Eukaryota</taxon>
        <taxon>Metamonada</taxon>
        <taxon>Carpediemonas-like organisms</taxon>
        <taxon>Kipferlia</taxon>
    </lineage>
</organism>
<comment type="caution">
    <text evidence="2">The sequence shown here is derived from an EMBL/GenBank/DDBJ whole genome shotgun (WGS) entry which is preliminary data.</text>
</comment>
<gene>
    <name evidence="2" type="ORF">KIPB_016539</name>
</gene>
<feature type="region of interest" description="Disordered" evidence="1">
    <location>
        <begin position="73"/>
        <end position="121"/>
    </location>
</feature>
<dbReference type="AlphaFoldDB" id="A0A9K3DEQ4"/>
<protein>
    <submittedName>
        <fullName evidence="2">Uncharacterized protein</fullName>
    </submittedName>
</protein>
<feature type="non-terminal residue" evidence="2">
    <location>
        <position position="195"/>
    </location>
</feature>
<name>A0A9K3DEQ4_9EUKA</name>
<sequence>DLAHAPHTELSPSLTAAIEGATTHAAQAAPANLTAPVATPPQPTPLIPETNREVPVTVTEPTEATDVTVAPAAIPARPIPPGPEAIREAEPTPVIQDATTPRTPPRATTTPGTTTNATRKRSDLRCPVNLRNNKQKQKQADILSQHLAALDSAVKVAKDDALTTPTRAHFNDLWLAVLERSTTPFCHKVKESSTP</sequence>
<dbReference type="EMBL" id="BDIP01010183">
    <property type="protein sequence ID" value="GIQ92644.1"/>
    <property type="molecule type" value="Genomic_DNA"/>
</dbReference>
<feature type="region of interest" description="Disordered" evidence="1">
    <location>
        <begin position="1"/>
        <end position="56"/>
    </location>
</feature>
<feature type="compositionally biased region" description="Low complexity" evidence="1">
    <location>
        <begin position="98"/>
        <end position="117"/>
    </location>
</feature>
<feature type="non-terminal residue" evidence="2">
    <location>
        <position position="1"/>
    </location>
</feature>
<reference evidence="2 3" key="1">
    <citation type="journal article" date="2018" name="PLoS ONE">
        <title>The draft genome of Kipferlia bialata reveals reductive genome evolution in fornicate parasites.</title>
        <authorList>
            <person name="Tanifuji G."/>
            <person name="Takabayashi S."/>
            <person name="Kume K."/>
            <person name="Takagi M."/>
            <person name="Nakayama T."/>
            <person name="Kamikawa R."/>
            <person name="Inagaki Y."/>
            <person name="Hashimoto T."/>
        </authorList>
    </citation>
    <scope>NUCLEOTIDE SEQUENCE [LARGE SCALE GENOMIC DNA]</scope>
    <source>
        <strain evidence="2">NY0173</strain>
    </source>
</reference>
<feature type="compositionally biased region" description="Low complexity" evidence="1">
    <location>
        <begin position="47"/>
        <end position="56"/>
    </location>
</feature>
<evidence type="ECO:0000256" key="1">
    <source>
        <dbReference type="SAM" id="MobiDB-lite"/>
    </source>
</evidence>
<proteinExistence type="predicted"/>
<keyword evidence="3" id="KW-1185">Reference proteome</keyword>